<feature type="domain" description="Bacterial Pleckstrin homology" evidence="1">
    <location>
        <begin position="673"/>
        <end position="769"/>
    </location>
</feature>
<feature type="domain" description="Bacterial Pleckstrin homology" evidence="1">
    <location>
        <begin position="166"/>
        <end position="294"/>
    </location>
</feature>
<dbReference type="AlphaFoldDB" id="A0AAD8XZL8"/>
<feature type="domain" description="Bacterial Pleckstrin homology" evidence="1">
    <location>
        <begin position="508"/>
        <end position="621"/>
    </location>
</feature>
<dbReference type="Pfam" id="PF08000">
    <property type="entry name" value="bPH_1"/>
    <property type="match status" value="5"/>
</dbReference>
<proteinExistence type="predicted"/>
<dbReference type="EMBL" id="JATAAI010000030">
    <property type="protein sequence ID" value="KAK1736201.1"/>
    <property type="molecule type" value="Genomic_DNA"/>
</dbReference>
<sequence length="862" mass="95821">MGIIDIIGNNAAQIDAAEYEQKVREKYPSALLQSDERIVFAFKSLGGSGRDHYMLTTKRLLIKDKMGITGKQIGYKTVPYTSVRAFSLETCGSLDTDSEMKVYARGIGTVSVDFNKNVDVLAIHRFLSSVVIQGKAAGEEYVADTASGYGNGSGDASTGIFDLLGSNYAQIDKHELESRLKPSGVLLPQEKVELAFKCGRDSIIMTSLRILKIDVQGVTGKKIEYLTILWPSIRGFSVETAGNILDRDSELTLYFNLPSKECSSEGSPRNQRTRMKIDFRDGQADIFAVQRFISDKLLGPDTMAPSEHGGAMAGYNDTGSGSILAWLGDDSRMVDPREAEAQFRFILQSCESVELAFKGRRDMILFTTKRIIFIDKQGLFGIGKKTEFISIPYRTITTFSLRSAGSFVDKDSELCLWLDFDDVFYPRRSNEDDPPPPPIPRRSYLEIDFQKDKVDIFVVHRYLSERLMRVNGHKMKPYTSPVSSELLMPSSADTGTNLLDWIGNNASAIDPKACDIKFHEAGLLQHDEHIAFAFKTGRDSLYLTNKRLFVIDVQGITGKKKEYMSVPLDSIRVWSVESAGHLDRDMELRVWFKAFWDNKVKQDLRKGKADIFAIQSFIAHFVIGNADGNSALRNAQAYEPSKTGAMTKILGFLSDAHMKDPGELTSQLRSSPALLQEDESVEAAFKAGRDLFIITTKRIIVIDKKGITGKSVEYKSSPLMYNTAFKIETEGHLLSGPEVKVYTADDDIKQELAKGQKDNIWLIHEILSNKMLNNPKKDFSEEEVHVDVGNVDQSSYAPTPTQQYSPVVAAQPYVQPTTFQVQLPAGIVAGQQIQVQHPNTNQMLVITVPNGVPPGGVFNVSA</sequence>
<evidence type="ECO:0000313" key="3">
    <source>
        <dbReference type="Proteomes" id="UP001224775"/>
    </source>
</evidence>
<gene>
    <name evidence="2" type="ORF">QTG54_013337</name>
</gene>
<keyword evidence="3" id="KW-1185">Reference proteome</keyword>
<feature type="domain" description="Bacterial Pleckstrin homology" evidence="1">
    <location>
        <begin position="18"/>
        <end position="130"/>
    </location>
</feature>
<name>A0AAD8XZL8_9STRA</name>
<protein>
    <submittedName>
        <fullName evidence="2">Bacterial PH domain-containing protein</fullName>
    </submittedName>
</protein>
<dbReference type="Gene3D" id="2.30.29.50">
    <property type="entry name" value="Bacterial Pleckstrin homology domain"/>
    <property type="match status" value="5"/>
</dbReference>
<dbReference type="PANTHER" id="PTHR35796">
    <property type="entry name" value="HYPOTHETICAL CYTOSOLIC PROTEIN"/>
    <property type="match status" value="1"/>
</dbReference>
<dbReference type="Proteomes" id="UP001224775">
    <property type="component" value="Unassembled WGS sequence"/>
</dbReference>
<comment type="caution">
    <text evidence="2">The sequence shown here is derived from an EMBL/GenBank/DDBJ whole genome shotgun (WGS) entry which is preliminary data.</text>
</comment>
<dbReference type="PANTHER" id="PTHR35796:SF3">
    <property type="entry name" value="BHLH DOMAIN-CONTAINING PROTEIN"/>
    <property type="match status" value="1"/>
</dbReference>
<organism evidence="2 3">
    <name type="scientific">Skeletonema marinoi</name>
    <dbReference type="NCBI Taxonomy" id="267567"/>
    <lineage>
        <taxon>Eukaryota</taxon>
        <taxon>Sar</taxon>
        <taxon>Stramenopiles</taxon>
        <taxon>Ochrophyta</taxon>
        <taxon>Bacillariophyta</taxon>
        <taxon>Coscinodiscophyceae</taxon>
        <taxon>Thalassiosirophycidae</taxon>
        <taxon>Thalassiosirales</taxon>
        <taxon>Skeletonemataceae</taxon>
        <taxon>Skeletonema</taxon>
        <taxon>Skeletonema marinoi-dohrnii complex</taxon>
    </lineage>
</organism>
<dbReference type="SUPFAM" id="SSF50729">
    <property type="entry name" value="PH domain-like"/>
    <property type="match status" value="5"/>
</dbReference>
<evidence type="ECO:0000259" key="1">
    <source>
        <dbReference type="Pfam" id="PF08000"/>
    </source>
</evidence>
<reference evidence="2" key="1">
    <citation type="submission" date="2023-06" db="EMBL/GenBank/DDBJ databases">
        <title>Survivors Of The Sea: Transcriptome response of Skeletonema marinoi to long-term dormancy.</title>
        <authorList>
            <person name="Pinder M.I.M."/>
            <person name="Kourtchenko O."/>
            <person name="Robertson E.K."/>
            <person name="Larsson T."/>
            <person name="Maumus F."/>
            <person name="Osuna-Cruz C.M."/>
            <person name="Vancaester E."/>
            <person name="Stenow R."/>
            <person name="Vandepoele K."/>
            <person name="Ploug H."/>
            <person name="Bruchert V."/>
            <person name="Godhe A."/>
            <person name="Topel M."/>
        </authorList>
    </citation>
    <scope>NUCLEOTIDE SEQUENCE</scope>
    <source>
        <strain evidence="2">R05AC</strain>
    </source>
</reference>
<dbReference type="InterPro" id="IPR012544">
    <property type="entry name" value="PHb"/>
</dbReference>
<dbReference type="InterPro" id="IPR037063">
    <property type="entry name" value="PHb_sf"/>
</dbReference>
<accession>A0AAD8XZL8</accession>
<feature type="domain" description="Bacterial Pleckstrin homology" evidence="1">
    <location>
        <begin position="333"/>
        <end position="419"/>
    </location>
</feature>
<evidence type="ECO:0000313" key="2">
    <source>
        <dbReference type="EMBL" id="KAK1736201.1"/>
    </source>
</evidence>
<dbReference type="CDD" id="cd13225">
    <property type="entry name" value="PH-like_bacteria"/>
    <property type="match status" value="3"/>
</dbReference>